<dbReference type="EMBL" id="JOJR01001402">
    <property type="protein sequence ID" value="RCN31044.1"/>
    <property type="molecule type" value="Genomic_DNA"/>
</dbReference>
<proteinExistence type="predicted"/>
<reference evidence="1 2" key="1">
    <citation type="submission" date="2014-10" db="EMBL/GenBank/DDBJ databases">
        <title>Draft genome of the hookworm Ancylostoma caninum.</title>
        <authorList>
            <person name="Mitreva M."/>
        </authorList>
    </citation>
    <scope>NUCLEOTIDE SEQUENCE [LARGE SCALE GENOMIC DNA]</scope>
    <source>
        <strain evidence="1 2">Baltimore</strain>
    </source>
</reference>
<evidence type="ECO:0000313" key="1">
    <source>
        <dbReference type="EMBL" id="RCN31044.1"/>
    </source>
</evidence>
<dbReference type="STRING" id="29170.A0A368FFS3"/>
<keyword evidence="2" id="KW-1185">Reference proteome</keyword>
<sequence>MSDKEKELCPRLIDYLVVVGKRNRIRLPLQEGPVTRSAIFCLYVNGERLGKDSLWCLPQFLSMFGEKAAQHRTSHQWSTIR</sequence>
<comment type="caution">
    <text evidence="1">The sequence shown here is derived from an EMBL/GenBank/DDBJ whole genome shotgun (WGS) entry which is preliminary data.</text>
</comment>
<dbReference type="AlphaFoldDB" id="A0A368FFS3"/>
<name>A0A368FFS3_ANCCA</name>
<protein>
    <submittedName>
        <fullName evidence="1">Uncharacterized protein</fullName>
    </submittedName>
</protein>
<accession>A0A368FFS3</accession>
<dbReference type="Proteomes" id="UP000252519">
    <property type="component" value="Unassembled WGS sequence"/>
</dbReference>
<evidence type="ECO:0000313" key="2">
    <source>
        <dbReference type="Proteomes" id="UP000252519"/>
    </source>
</evidence>
<gene>
    <name evidence="1" type="ORF">ANCCAN_23181</name>
</gene>
<organism evidence="1 2">
    <name type="scientific">Ancylostoma caninum</name>
    <name type="common">Dog hookworm</name>
    <dbReference type="NCBI Taxonomy" id="29170"/>
    <lineage>
        <taxon>Eukaryota</taxon>
        <taxon>Metazoa</taxon>
        <taxon>Ecdysozoa</taxon>
        <taxon>Nematoda</taxon>
        <taxon>Chromadorea</taxon>
        <taxon>Rhabditida</taxon>
        <taxon>Rhabditina</taxon>
        <taxon>Rhabditomorpha</taxon>
        <taxon>Strongyloidea</taxon>
        <taxon>Ancylostomatidae</taxon>
        <taxon>Ancylostomatinae</taxon>
        <taxon>Ancylostoma</taxon>
    </lineage>
</organism>
<dbReference type="OrthoDB" id="6282239at2759"/>